<dbReference type="PANTHER" id="PTHR18952">
    <property type="entry name" value="CARBONIC ANHYDRASE"/>
    <property type="match status" value="1"/>
</dbReference>
<evidence type="ECO:0000256" key="1">
    <source>
        <dbReference type="ARBA" id="ARBA00001947"/>
    </source>
</evidence>
<gene>
    <name evidence="11" type="primary">100635510</name>
</gene>
<dbReference type="GO" id="GO:0004089">
    <property type="term" value="F:carbonate dehydratase activity"/>
    <property type="evidence" value="ECO:0007669"/>
    <property type="project" value="UniProtKB-UniRule"/>
</dbReference>
<reference evidence="10" key="1">
    <citation type="journal article" date="2007" name="Science">
        <title>Sponge paleogenomics reveals an ancient role for carbonic anhydrase in skeletogenesis.</title>
        <authorList>
            <person name="Jackson D.J."/>
            <person name="Macis L."/>
            <person name="Reitner J."/>
            <person name="Degnan B.M."/>
            <person name="Worheide G."/>
        </authorList>
    </citation>
    <scope>NUCLEOTIDE SEQUENCE</scope>
</reference>
<dbReference type="CDD" id="cd00326">
    <property type="entry name" value="alpha_CA"/>
    <property type="match status" value="1"/>
</dbReference>
<accession>A6QR76</accession>
<evidence type="ECO:0000256" key="6">
    <source>
        <dbReference type="ARBA" id="ARBA00023239"/>
    </source>
</evidence>
<dbReference type="eggNOG" id="KOG0382">
    <property type="taxonomic scope" value="Eukaryota"/>
</dbReference>
<proteinExistence type="inferred from homology"/>
<dbReference type="PROSITE" id="PS51144">
    <property type="entry name" value="ALPHA_CA_2"/>
    <property type="match status" value="1"/>
</dbReference>
<evidence type="ECO:0000256" key="7">
    <source>
        <dbReference type="ARBA" id="ARBA00048348"/>
    </source>
</evidence>
<dbReference type="OMA" id="WTRTSHS"/>
<evidence type="ECO:0000256" key="3">
    <source>
        <dbReference type="ARBA" id="ARBA00012925"/>
    </source>
</evidence>
<dbReference type="Proteomes" id="UP000007879">
    <property type="component" value="Unassembled WGS sequence"/>
</dbReference>
<dbReference type="AlphaFoldDB" id="A6QR76"/>
<dbReference type="OrthoDB" id="429145at2759"/>
<comment type="function">
    <text evidence="8">Reversible hydration of carbon dioxide.</text>
</comment>
<dbReference type="EnsemblMetazoa" id="XM_003383369.3">
    <property type="protein sequence ID" value="XP_003383417.1"/>
    <property type="gene ID" value="LOC100635510"/>
</dbReference>
<reference evidence="12" key="3">
    <citation type="submission" date="2024-06" db="UniProtKB">
        <authorList>
            <consortium name="EnsemblMetazoa"/>
        </authorList>
    </citation>
    <scope>IDENTIFICATION</scope>
</reference>
<evidence type="ECO:0000313" key="11">
    <source>
        <dbReference type="EnsemblMetazoa" id="Aqu2.1.41692_001"/>
    </source>
</evidence>
<evidence type="ECO:0000256" key="2">
    <source>
        <dbReference type="ARBA" id="ARBA00010718"/>
    </source>
</evidence>
<dbReference type="PANTHER" id="PTHR18952:SF141">
    <property type="entry name" value="CARBONIC ANHYDRASE"/>
    <property type="match status" value="1"/>
</dbReference>
<dbReference type="Pfam" id="PF00194">
    <property type="entry name" value="Carb_anhydrase"/>
    <property type="match status" value="1"/>
</dbReference>
<dbReference type="SUPFAM" id="SSF51069">
    <property type="entry name" value="Carbonic anhydrase"/>
    <property type="match status" value="1"/>
</dbReference>
<feature type="domain" description="Alpha-carbonic anhydrase" evidence="9">
    <location>
        <begin position="35"/>
        <end position="276"/>
    </location>
</feature>
<evidence type="ECO:0000313" key="13">
    <source>
        <dbReference type="Proteomes" id="UP000007879"/>
    </source>
</evidence>
<name>A6QR76_AMPQE</name>
<dbReference type="EnsemblMetazoa" id="Aqu2.1.41692_001">
    <property type="protein sequence ID" value="Aqu2.1.41692_001"/>
    <property type="gene ID" value="Aqu2.1.41692"/>
</dbReference>
<comment type="cofactor">
    <cofactor evidence="1 8">
        <name>Zn(2+)</name>
        <dbReference type="ChEBI" id="CHEBI:29105"/>
    </cofactor>
</comment>
<dbReference type="GO" id="GO:0008270">
    <property type="term" value="F:zinc ion binding"/>
    <property type="evidence" value="ECO:0007669"/>
    <property type="project" value="UniProtKB-UniRule"/>
</dbReference>
<keyword evidence="6 8" id="KW-0456">Lyase</keyword>
<reference evidence="13" key="2">
    <citation type="journal article" date="2010" name="Nature">
        <title>The Amphimedon queenslandica genome and the evolution of animal complexity.</title>
        <authorList>
            <person name="Srivastava M."/>
            <person name="Simakov O."/>
            <person name="Chapman J."/>
            <person name="Fahey B."/>
            <person name="Gauthier M.E."/>
            <person name="Mitros T."/>
            <person name="Richards G.S."/>
            <person name="Conaco C."/>
            <person name="Dacre M."/>
            <person name="Hellsten U."/>
            <person name="Larroux C."/>
            <person name="Putnam N.H."/>
            <person name="Stanke M."/>
            <person name="Adamska M."/>
            <person name="Darling A."/>
            <person name="Degnan S.M."/>
            <person name="Oakley T.H."/>
            <person name="Plachetzki D.C."/>
            <person name="Zhai Y."/>
            <person name="Adamski M."/>
            <person name="Calcino A."/>
            <person name="Cummins S.F."/>
            <person name="Goodstein D.M."/>
            <person name="Harris C."/>
            <person name="Jackson D.J."/>
            <person name="Leys S.P."/>
            <person name="Shu S."/>
            <person name="Woodcroft B.J."/>
            <person name="Vervoort M."/>
            <person name="Kosik K.S."/>
            <person name="Manning G."/>
            <person name="Degnan B.M."/>
            <person name="Rokhsar D.S."/>
        </authorList>
    </citation>
    <scope>NUCLEOTIDE SEQUENCE [LARGE SCALE GENOMIC DNA]</scope>
</reference>
<comment type="catalytic activity">
    <reaction evidence="7 8">
        <text>hydrogencarbonate + H(+) = CO2 + H2O</text>
        <dbReference type="Rhea" id="RHEA:10748"/>
        <dbReference type="ChEBI" id="CHEBI:15377"/>
        <dbReference type="ChEBI" id="CHEBI:15378"/>
        <dbReference type="ChEBI" id="CHEBI:16526"/>
        <dbReference type="ChEBI" id="CHEBI:17544"/>
        <dbReference type="EC" id="4.2.1.1"/>
    </reaction>
</comment>
<dbReference type="PROSITE" id="PS00162">
    <property type="entry name" value="ALPHA_CA_1"/>
    <property type="match status" value="1"/>
</dbReference>
<dbReference type="EC" id="4.2.1.1" evidence="3 8"/>
<evidence type="ECO:0000259" key="9">
    <source>
        <dbReference type="PROSITE" id="PS51144"/>
    </source>
</evidence>
<sequence>MLLFHSLKASCHLSSKAFLRSRIISSGVIGKMSCSSWNYVDQESWCHLPNSQSNGLNQSPIDIPTKDTKESPEISPLILKGYEQKLKGTWTRTSHSLRFDPSGPAPSIVTYGGAYILRQFHFHWGDQPGCGSEHLVDGSSYDAELHFVHEKESPTSNVPNAPDQFAVLGVLLKRSKGQGGGEVWEALKNVPQVDKKIEIEVTPSQLLPANKSYWHYGGSLTTPPCSEVVQWFVFHQILSVPDDVVQRWSTLPSESPLPFNYRKVQELNGRKVWLLKDSN</sequence>
<keyword evidence="5 8" id="KW-0862">Zinc</keyword>
<keyword evidence="13" id="KW-1185">Reference proteome</keyword>
<evidence type="ECO:0000313" key="10">
    <source>
        <dbReference type="EMBL" id="DAA06051.1"/>
    </source>
</evidence>
<evidence type="ECO:0000256" key="4">
    <source>
        <dbReference type="ARBA" id="ARBA00022723"/>
    </source>
</evidence>
<evidence type="ECO:0000313" key="12">
    <source>
        <dbReference type="EnsemblMetazoa" id="XP_003383417.1"/>
    </source>
</evidence>
<dbReference type="InterPro" id="IPR023561">
    <property type="entry name" value="Carbonic_anhydrase_a-class"/>
</dbReference>
<dbReference type="KEGG" id="aqu:100635510"/>
<dbReference type="SMART" id="SM01057">
    <property type="entry name" value="Carb_anhydrase"/>
    <property type="match status" value="1"/>
</dbReference>
<dbReference type="Gene3D" id="3.10.200.10">
    <property type="entry name" value="Alpha carbonic anhydrase"/>
    <property type="match status" value="1"/>
</dbReference>
<dbReference type="InterPro" id="IPR001148">
    <property type="entry name" value="CA_dom"/>
</dbReference>
<dbReference type="GO" id="GO:0005737">
    <property type="term" value="C:cytoplasm"/>
    <property type="evidence" value="ECO:0007669"/>
    <property type="project" value="TreeGrafter"/>
</dbReference>
<protein>
    <recommendedName>
        <fullName evidence="3 8">Carbonic anhydrase</fullName>
        <ecNumber evidence="3 8">4.2.1.1</ecNumber>
    </recommendedName>
</protein>
<dbReference type="InterPro" id="IPR018338">
    <property type="entry name" value="Carbonic_anhydrase_a-class_CS"/>
</dbReference>
<dbReference type="STRING" id="400682.A6QR76"/>
<keyword evidence="4 8" id="KW-0479">Metal-binding</keyword>
<dbReference type="FunCoup" id="A6QR76">
    <property type="interactions" value="563"/>
</dbReference>
<dbReference type="EMBL" id="BK006259">
    <property type="protein sequence ID" value="DAA06051.1"/>
    <property type="molecule type" value="Genomic_DNA"/>
</dbReference>
<evidence type="ECO:0000256" key="8">
    <source>
        <dbReference type="RuleBase" id="RU367011"/>
    </source>
</evidence>
<evidence type="ECO:0000256" key="5">
    <source>
        <dbReference type="ARBA" id="ARBA00022833"/>
    </source>
</evidence>
<comment type="similarity">
    <text evidence="2 8">Belongs to the alpha-carbonic anhydrase family.</text>
</comment>
<organism evidence="10">
    <name type="scientific">Amphimedon queenslandica</name>
    <name type="common">Sponge</name>
    <dbReference type="NCBI Taxonomy" id="400682"/>
    <lineage>
        <taxon>Eukaryota</taxon>
        <taxon>Metazoa</taxon>
        <taxon>Porifera</taxon>
        <taxon>Demospongiae</taxon>
        <taxon>Heteroscleromorpha</taxon>
        <taxon>Haplosclerida</taxon>
        <taxon>Niphatidae</taxon>
        <taxon>Amphimedon</taxon>
    </lineage>
</organism>
<dbReference type="HOGENOM" id="CLU_039326_2_1_1"/>
<dbReference type="InterPro" id="IPR036398">
    <property type="entry name" value="CA_dom_sf"/>
</dbReference>